<evidence type="ECO:0000259" key="2">
    <source>
        <dbReference type="Pfam" id="PF13439"/>
    </source>
</evidence>
<dbReference type="KEGG" id="bmei:Spa11_33240"/>
<dbReference type="Pfam" id="PF13439">
    <property type="entry name" value="Glyco_transf_4"/>
    <property type="match status" value="1"/>
</dbReference>
<name>A0A518KBD7_9BACT</name>
<dbReference type="Pfam" id="PF00534">
    <property type="entry name" value="Glycos_transf_1"/>
    <property type="match status" value="1"/>
</dbReference>
<evidence type="ECO:0000259" key="1">
    <source>
        <dbReference type="Pfam" id="PF00534"/>
    </source>
</evidence>
<dbReference type="PANTHER" id="PTHR45947">
    <property type="entry name" value="SULFOQUINOVOSYL TRANSFERASE SQD2"/>
    <property type="match status" value="1"/>
</dbReference>
<dbReference type="SUPFAM" id="SSF53756">
    <property type="entry name" value="UDP-Glycosyltransferase/glycogen phosphorylase"/>
    <property type="match status" value="1"/>
</dbReference>
<dbReference type="GO" id="GO:0016758">
    <property type="term" value="F:hexosyltransferase activity"/>
    <property type="evidence" value="ECO:0007669"/>
    <property type="project" value="TreeGrafter"/>
</dbReference>
<dbReference type="PANTHER" id="PTHR45947:SF3">
    <property type="entry name" value="SULFOQUINOVOSYL TRANSFERASE SQD2"/>
    <property type="match status" value="1"/>
</dbReference>
<proteinExistence type="predicted"/>
<evidence type="ECO:0000313" key="3">
    <source>
        <dbReference type="EMBL" id="QDV75114.1"/>
    </source>
</evidence>
<protein>
    <submittedName>
        <fullName evidence="3">GDP-mannose-dependent alpha-(1-6)-phosphatidylinositol monomannoside mannosyltransferase</fullName>
    </submittedName>
</protein>
<keyword evidence="3" id="KW-0328">Glycosyltransferase</keyword>
<evidence type="ECO:0000313" key="4">
    <source>
        <dbReference type="Proteomes" id="UP000316426"/>
    </source>
</evidence>
<dbReference type="InterPro" id="IPR028098">
    <property type="entry name" value="Glyco_trans_4-like_N"/>
</dbReference>
<dbReference type="Gene3D" id="3.40.50.2000">
    <property type="entry name" value="Glycogen Phosphorylase B"/>
    <property type="match status" value="2"/>
</dbReference>
<reference evidence="3 4" key="1">
    <citation type="submission" date="2019-02" db="EMBL/GenBank/DDBJ databases">
        <title>Deep-cultivation of Planctomycetes and their phenomic and genomic characterization uncovers novel biology.</title>
        <authorList>
            <person name="Wiegand S."/>
            <person name="Jogler M."/>
            <person name="Boedeker C."/>
            <person name="Pinto D."/>
            <person name="Vollmers J."/>
            <person name="Rivas-Marin E."/>
            <person name="Kohn T."/>
            <person name="Peeters S.H."/>
            <person name="Heuer A."/>
            <person name="Rast P."/>
            <person name="Oberbeckmann S."/>
            <person name="Bunk B."/>
            <person name="Jeske O."/>
            <person name="Meyerdierks A."/>
            <person name="Storesund J.E."/>
            <person name="Kallscheuer N."/>
            <person name="Luecker S."/>
            <person name="Lage O.M."/>
            <person name="Pohl T."/>
            <person name="Merkel B.J."/>
            <person name="Hornburger P."/>
            <person name="Mueller R.-W."/>
            <person name="Bruemmer F."/>
            <person name="Labrenz M."/>
            <person name="Spormann A.M."/>
            <person name="Op den Camp H."/>
            <person name="Overmann J."/>
            <person name="Amann R."/>
            <person name="Jetten M.S.M."/>
            <person name="Mascher T."/>
            <person name="Medema M.H."/>
            <person name="Devos D.P."/>
            <person name="Kaster A.-K."/>
            <person name="Ovreas L."/>
            <person name="Rohde M."/>
            <person name="Galperin M.Y."/>
            <person name="Jogler C."/>
        </authorList>
    </citation>
    <scope>NUCLEOTIDE SEQUENCE [LARGE SCALE GENOMIC DNA]</scope>
    <source>
        <strain evidence="3 4">Spa11</strain>
    </source>
</reference>
<gene>
    <name evidence="3" type="primary">pimB_2</name>
    <name evidence="3" type="ORF">Spa11_33240</name>
</gene>
<feature type="domain" description="Glycosyltransferase subfamily 4-like N-terminal" evidence="2">
    <location>
        <begin position="2"/>
        <end position="85"/>
    </location>
</feature>
<dbReference type="InterPro" id="IPR001296">
    <property type="entry name" value="Glyco_trans_1"/>
</dbReference>
<dbReference type="InterPro" id="IPR050194">
    <property type="entry name" value="Glycosyltransferase_grp1"/>
</dbReference>
<sequence length="285" mass="30440">MVHTHQVGALFYGGPPARRLSVPVVHTEHGKHYDRSWRLRILARYSFAYANRYVGVASDVTEHAVARYVVCKRKTATIVNGVDIAKFTAYRSGDAVRKALSIPDTAPVVGTVGRLEPVKNQALLLRAFANVAEQLSDARLLIVGDGTQLETLGSLAGELGLGDRVHFTGYQADAAAYLGAMDVFCLTSDSEGLPLSLLEAMAVGVPVVASAVGGVPGVVRDDESGRLFPRGDIAAAAGAIKQMLVDRNLAHRFSREASKVVNQQFSLDTTAMAYDKLYEAVAAGK</sequence>
<dbReference type="Proteomes" id="UP000316426">
    <property type="component" value="Chromosome"/>
</dbReference>
<feature type="domain" description="Glycosyl transferase family 1" evidence="1">
    <location>
        <begin position="96"/>
        <end position="259"/>
    </location>
</feature>
<organism evidence="3 4">
    <name type="scientific">Botrimarina mediterranea</name>
    <dbReference type="NCBI Taxonomy" id="2528022"/>
    <lineage>
        <taxon>Bacteria</taxon>
        <taxon>Pseudomonadati</taxon>
        <taxon>Planctomycetota</taxon>
        <taxon>Planctomycetia</taxon>
        <taxon>Pirellulales</taxon>
        <taxon>Lacipirellulaceae</taxon>
        <taxon>Botrimarina</taxon>
    </lineage>
</organism>
<keyword evidence="4" id="KW-1185">Reference proteome</keyword>
<dbReference type="EMBL" id="CP036349">
    <property type="protein sequence ID" value="QDV75114.1"/>
    <property type="molecule type" value="Genomic_DNA"/>
</dbReference>
<keyword evidence="3" id="KW-0808">Transferase</keyword>
<dbReference type="AlphaFoldDB" id="A0A518KBD7"/>
<accession>A0A518KBD7</accession>